<sequence>MEQQSLEEVGLKSPLVLESRNPFQILAKTRKPKESERVLAQSKKRALEDSPSKAKNQKEDKVPKTQAFNFSLSNTHSQNLENIIKLIEWELETEKDRKALEILENQKSQFQQLIKYKQKKVPTPKTSIQLLEERILELEKNQSSKQEKKVVDTYANIVKKGKLEEPKNQLVPNPSRKLYIKAPEQDLTRLEGLNIRDQINQDFKSLENISKPVLASVSKTFKATFLLEKKNIWQRVILKFYPALEGKIEARKDENWHYLVVHGIQLAPFRGEQGLKLLEKEITTFNEELSNSIAKTPMSEIWPPLY</sequence>
<dbReference type="GO" id="GO:0003964">
    <property type="term" value="F:RNA-directed DNA polymerase activity"/>
    <property type="evidence" value="ECO:0007669"/>
    <property type="project" value="UniProtKB-KW"/>
</dbReference>
<keyword evidence="1" id="KW-0175">Coiled coil</keyword>
<dbReference type="Proteomes" id="UP000009169">
    <property type="component" value="Unassembled WGS sequence"/>
</dbReference>
<keyword evidence="3" id="KW-0695">RNA-directed DNA polymerase</keyword>
<evidence type="ECO:0000256" key="1">
    <source>
        <dbReference type="SAM" id="Coils"/>
    </source>
</evidence>
<gene>
    <name evidence="3" type="ORF">TEQG_06660</name>
</gene>
<evidence type="ECO:0000313" key="3">
    <source>
        <dbReference type="EMBL" id="EGE07677.1"/>
    </source>
</evidence>
<proteinExistence type="predicted"/>
<evidence type="ECO:0000313" key="4">
    <source>
        <dbReference type="Proteomes" id="UP000009169"/>
    </source>
</evidence>
<organism evidence="3 4">
    <name type="scientific">Trichophyton equinum (strain ATCC MYA-4606 / CBS 127.97)</name>
    <name type="common">Horse ringworm fungus</name>
    <dbReference type="NCBI Taxonomy" id="559882"/>
    <lineage>
        <taxon>Eukaryota</taxon>
        <taxon>Fungi</taxon>
        <taxon>Dikarya</taxon>
        <taxon>Ascomycota</taxon>
        <taxon>Pezizomycotina</taxon>
        <taxon>Eurotiomycetes</taxon>
        <taxon>Eurotiomycetidae</taxon>
        <taxon>Onygenales</taxon>
        <taxon>Arthrodermataceae</taxon>
        <taxon>Trichophyton</taxon>
    </lineage>
</organism>
<feature type="region of interest" description="Disordered" evidence="2">
    <location>
        <begin position="27"/>
        <end position="63"/>
    </location>
</feature>
<accession>F2Q0K9</accession>
<dbReference type="VEuPathDB" id="FungiDB:TEQG_06660"/>
<keyword evidence="4" id="KW-1185">Reference proteome</keyword>
<keyword evidence="3" id="KW-0548">Nucleotidyltransferase</keyword>
<name>F2Q0K9_TRIEC</name>
<keyword evidence="3" id="KW-0808">Transferase</keyword>
<dbReference type="EMBL" id="DS995764">
    <property type="protein sequence ID" value="EGE07677.1"/>
    <property type="molecule type" value="Genomic_DNA"/>
</dbReference>
<dbReference type="HOGENOM" id="CLU_909702_0_0_1"/>
<protein>
    <submittedName>
        <fullName evidence="3">Reverse transcriptase</fullName>
    </submittedName>
</protein>
<reference evidence="4" key="1">
    <citation type="journal article" date="2012" name="MBio">
        <title>Comparative genome analysis of Trichophyton rubrum and related dermatophytes reveals candidate genes involved in infection.</title>
        <authorList>
            <person name="Martinez D.A."/>
            <person name="Oliver B.G."/>
            <person name="Graeser Y."/>
            <person name="Goldberg J.M."/>
            <person name="Li W."/>
            <person name="Martinez-Rossi N.M."/>
            <person name="Monod M."/>
            <person name="Shelest E."/>
            <person name="Barton R.C."/>
            <person name="Birch E."/>
            <person name="Brakhage A.A."/>
            <person name="Chen Z."/>
            <person name="Gurr S.J."/>
            <person name="Heiman D."/>
            <person name="Heitman J."/>
            <person name="Kosti I."/>
            <person name="Rossi A."/>
            <person name="Saif S."/>
            <person name="Samalova M."/>
            <person name="Saunders C.W."/>
            <person name="Shea T."/>
            <person name="Summerbell R.C."/>
            <person name="Xu J."/>
            <person name="Young S."/>
            <person name="Zeng Q."/>
            <person name="Birren B.W."/>
            <person name="Cuomo C.A."/>
            <person name="White T.C."/>
        </authorList>
    </citation>
    <scope>NUCLEOTIDE SEQUENCE [LARGE SCALE GENOMIC DNA]</scope>
    <source>
        <strain evidence="4">ATCC MYA-4606 / CBS 127.97</strain>
    </source>
</reference>
<feature type="compositionally biased region" description="Basic and acidic residues" evidence="2">
    <location>
        <begin position="45"/>
        <end position="63"/>
    </location>
</feature>
<evidence type="ECO:0000256" key="2">
    <source>
        <dbReference type="SAM" id="MobiDB-lite"/>
    </source>
</evidence>
<feature type="coiled-coil region" evidence="1">
    <location>
        <begin position="86"/>
        <end position="148"/>
    </location>
</feature>
<dbReference type="AlphaFoldDB" id="F2Q0K9"/>